<feature type="region of interest" description="Disordered" evidence="1">
    <location>
        <begin position="1"/>
        <end position="61"/>
    </location>
</feature>
<gene>
    <name evidence="2" type="ORF">SAMN05660909_03620</name>
</gene>
<feature type="compositionally biased region" description="Basic and acidic residues" evidence="1">
    <location>
        <begin position="1"/>
        <end position="13"/>
    </location>
</feature>
<dbReference type="RefSeq" id="WP_089763334.1">
    <property type="nucleotide sequence ID" value="NZ_BKAT01000030.1"/>
</dbReference>
<dbReference type="EMBL" id="FNRL01000017">
    <property type="protein sequence ID" value="SEA82355.1"/>
    <property type="molecule type" value="Genomic_DNA"/>
</dbReference>
<evidence type="ECO:0000313" key="2">
    <source>
        <dbReference type="EMBL" id="SEA82355.1"/>
    </source>
</evidence>
<dbReference type="OrthoDB" id="678045at2"/>
<dbReference type="Proteomes" id="UP000199656">
    <property type="component" value="Unassembled WGS sequence"/>
</dbReference>
<proteinExistence type="predicted"/>
<evidence type="ECO:0000313" key="3">
    <source>
        <dbReference type="Proteomes" id="UP000199656"/>
    </source>
</evidence>
<reference evidence="3" key="1">
    <citation type="submission" date="2016-10" db="EMBL/GenBank/DDBJ databases">
        <authorList>
            <person name="Varghese N."/>
            <person name="Submissions S."/>
        </authorList>
    </citation>
    <scope>NUCLEOTIDE SEQUENCE [LARGE SCALE GENOMIC DNA]</scope>
    <source>
        <strain evidence="3">DSM 23920</strain>
    </source>
</reference>
<dbReference type="AlphaFoldDB" id="A0A1H4EBE8"/>
<protein>
    <submittedName>
        <fullName evidence="2">Uncharacterized protein</fullName>
    </submittedName>
</protein>
<organism evidence="2 3">
    <name type="scientific">Chitinophaga terrae</name>
    <name type="common">ex Kim and Jung 2007</name>
    <dbReference type="NCBI Taxonomy" id="408074"/>
    <lineage>
        <taxon>Bacteria</taxon>
        <taxon>Pseudomonadati</taxon>
        <taxon>Bacteroidota</taxon>
        <taxon>Chitinophagia</taxon>
        <taxon>Chitinophagales</taxon>
        <taxon>Chitinophagaceae</taxon>
        <taxon>Chitinophaga</taxon>
    </lineage>
</organism>
<evidence type="ECO:0000256" key="1">
    <source>
        <dbReference type="SAM" id="MobiDB-lite"/>
    </source>
</evidence>
<feature type="compositionally biased region" description="Basic and acidic residues" evidence="1">
    <location>
        <begin position="44"/>
        <end position="61"/>
    </location>
</feature>
<sequence length="61" mass="7018">MKKKDKNEGVDHPRKQRPVQILDTDKGTTNANPLHGSLSESPEEENRAVRHTEKNKEKNKK</sequence>
<name>A0A1H4EBE8_9BACT</name>
<keyword evidence="3" id="KW-1185">Reference proteome</keyword>
<accession>A0A1H4EBE8</accession>